<organism evidence="2 3">
    <name type="scientific">Beauveria brongniartii RCEF 3172</name>
    <dbReference type="NCBI Taxonomy" id="1081107"/>
    <lineage>
        <taxon>Eukaryota</taxon>
        <taxon>Fungi</taxon>
        <taxon>Dikarya</taxon>
        <taxon>Ascomycota</taxon>
        <taxon>Pezizomycotina</taxon>
        <taxon>Sordariomycetes</taxon>
        <taxon>Hypocreomycetidae</taxon>
        <taxon>Hypocreales</taxon>
        <taxon>Cordycipitaceae</taxon>
        <taxon>Beauveria</taxon>
        <taxon>Beauveria brongniartii</taxon>
    </lineage>
</organism>
<accession>A0A167L8R6</accession>
<gene>
    <name evidence="2" type="ORF">BBO_00628</name>
</gene>
<dbReference type="AlphaFoldDB" id="A0A167L8R6"/>
<reference evidence="2 3" key="1">
    <citation type="journal article" date="2016" name="Genome Biol. Evol.">
        <title>Divergent and convergent evolution of fungal pathogenicity.</title>
        <authorList>
            <person name="Shang Y."/>
            <person name="Xiao G."/>
            <person name="Zheng P."/>
            <person name="Cen K."/>
            <person name="Zhan S."/>
            <person name="Wang C."/>
        </authorList>
    </citation>
    <scope>NUCLEOTIDE SEQUENCE [LARGE SCALE GENOMIC DNA]</scope>
    <source>
        <strain evidence="2 3">RCEF 3172</strain>
    </source>
</reference>
<dbReference type="EMBL" id="AZHA01000001">
    <property type="protein sequence ID" value="OAA52787.1"/>
    <property type="molecule type" value="Genomic_DNA"/>
</dbReference>
<feature type="domain" description="DUF2828" evidence="1">
    <location>
        <begin position="18"/>
        <end position="123"/>
    </location>
</feature>
<comment type="caution">
    <text evidence="2">The sequence shown here is derived from an EMBL/GenBank/DDBJ whole genome shotgun (WGS) entry which is preliminary data.</text>
</comment>
<dbReference type="InterPro" id="IPR058580">
    <property type="entry name" value="DUF2828"/>
</dbReference>
<dbReference type="Proteomes" id="UP000076863">
    <property type="component" value="Unassembled WGS sequence"/>
</dbReference>
<evidence type="ECO:0000313" key="3">
    <source>
        <dbReference type="Proteomes" id="UP000076863"/>
    </source>
</evidence>
<evidence type="ECO:0000313" key="2">
    <source>
        <dbReference type="EMBL" id="OAA52787.1"/>
    </source>
</evidence>
<proteinExistence type="predicted"/>
<sequence>MKENLEPWPLKCIWKWLKPDPFGTLKLIFELVASIRVRAHATFPPGRWLAMNHPYALATNLSWLSREIQNTNPIEVDSEIKVVHTERKGEDDGPSRFKVLFGVSPGYRKYVLNILVLQVRGELKV</sequence>
<dbReference type="Pfam" id="PF11443">
    <property type="entry name" value="DUF2828"/>
    <property type="match status" value="1"/>
</dbReference>
<evidence type="ECO:0000259" key="1">
    <source>
        <dbReference type="Pfam" id="PF11443"/>
    </source>
</evidence>
<protein>
    <recommendedName>
        <fullName evidence="1">DUF2828 domain-containing protein</fullName>
    </recommendedName>
</protein>
<name>A0A167L8R6_9HYPO</name>
<keyword evidence="3" id="KW-1185">Reference proteome</keyword>
<dbReference type="OrthoDB" id="1149618at2759"/>